<evidence type="ECO:0008006" key="2">
    <source>
        <dbReference type="Google" id="ProtNLM"/>
    </source>
</evidence>
<dbReference type="AlphaFoldDB" id="X1JAT0"/>
<organism evidence="1">
    <name type="scientific">marine sediment metagenome</name>
    <dbReference type="NCBI Taxonomy" id="412755"/>
    <lineage>
        <taxon>unclassified sequences</taxon>
        <taxon>metagenomes</taxon>
        <taxon>ecological metagenomes</taxon>
    </lineage>
</organism>
<dbReference type="SUPFAM" id="SSF53448">
    <property type="entry name" value="Nucleotide-diphospho-sugar transferases"/>
    <property type="match status" value="1"/>
</dbReference>
<gene>
    <name evidence="1" type="ORF">S03H2_41042</name>
</gene>
<protein>
    <recommendedName>
        <fullName evidence="2">Nucleotidyl transferase domain-containing protein</fullName>
    </recommendedName>
</protein>
<name>X1JAT0_9ZZZZ</name>
<feature type="non-terminal residue" evidence="1">
    <location>
        <position position="65"/>
    </location>
</feature>
<dbReference type="InterPro" id="IPR029044">
    <property type="entry name" value="Nucleotide-diphossugar_trans"/>
</dbReference>
<dbReference type="Gene3D" id="3.90.550.10">
    <property type="entry name" value="Spore Coat Polysaccharide Biosynthesis Protein SpsA, Chain A"/>
    <property type="match status" value="1"/>
</dbReference>
<sequence>MKENLKNYNKLSLIILCAGEGKRIQKFFPKIPKSLIKIKKIGKSIVEYTLTQFLNVGAIKIFVVY</sequence>
<dbReference type="EMBL" id="BARU01025475">
    <property type="protein sequence ID" value="GAH66878.1"/>
    <property type="molecule type" value="Genomic_DNA"/>
</dbReference>
<comment type="caution">
    <text evidence="1">The sequence shown here is derived from an EMBL/GenBank/DDBJ whole genome shotgun (WGS) entry which is preliminary data.</text>
</comment>
<proteinExistence type="predicted"/>
<evidence type="ECO:0000313" key="1">
    <source>
        <dbReference type="EMBL" id="GAH66878.1"/>
    </source>
</evidence>
<accession>X1JAT0</accession>
<reference evidence="1" key="1">
    <citation type="journal article" date="2014" name="Front. Microbiol.">
        <title>High frequency of phylogenetically diverse reductive dehalogenase-homologous genes in deep subseafloor sedimentary metagenomes.</title>
        <authorList>
            <person name="Kawai M."/>
            <person name="Futagami T."/>
            <person name="Toyoda A."/>
            <person name="Takaki Y."/>
            <person name="Nishi S."/>
            <person name="Hori S."/>
            <person name="Arai W."/>
            <person name="Tsubouchi T."/>
            <person name="Morono Y."/>
            <person name="Uchiyama I."/>
            <person name="Ito T."/>
            <person name="Fujiyama A."/>
            <person name="Inagaki F."/>
            <person name="Takami H."/>
        </authorList>
    </citation>
    <scope>NUCLEOTIDE SEQUENCE</scope>
    <source>
        <strain evidence="1">Expedition CK06-06</strain>
    </source>
</reference>